<feature type="compositionally biased region" description="Low complexity" evidence="1">
    <location>
        <begin position="36"/>
        <end position="47"/>
    </location>
</feature>
<dbReference type="Proteomes" id="UP000054350">
    <property type="component" value="Unassembled WGS sequence"/>
</dbReference>
<accession>A0A0L0RZU8</accession>
<reference evidence="2 3" key="1">
    <citation type="submission" date="2009-11" db="EMBL/GenBank/DDBJ databases">
        <title>Annotation of Allomyces macrogynus ATCC 38327.</title>
        <authorList>
            <consortium name="The Broad Institute Genome Sequencing Platform"/>
            <person name="Russ C."/>
            <person name="Cuomo C."/>
            <person name="Burger G."/>
            <person name="Gray M.W."/>
            <person name="Holland P.W.H."/>
            <person name="King N."/>
            <person name="Lang F.B.F."/>
            <person name="Roger A.J."/>
            <person name="Ruiz-Trillo I."/>
            <person name="Young S.K."/>
            <person name="Zeng Q."/>
            <person name="Gargeya S."/>
            <person name="Fitzgerald M."/>
            <person name="Haas B."/>
            <person name="Abouelleil A."/>
            <person name="Alvarado L."/>
            <person name="Arachchi H.M."/>
            <person name="Berlin A."/>
            <person name="Chapman S.B."/>
            <person name="Gearin G."/>
            <person name="Goldberg J."/>
            <person name="Griggs A."/>
            <person name="Gujja S."/>
            <person name="Hansen M."/>
            <person name="Heiman D."/>
            <person name="Howarth C."/>
            <person name="Larimer J."/>
            <person name="Lui A."/>
            <person name="MacDonald P.J.P."/>
            <person name="McCowen C."/>
            <person name="Montmayeur A."/>
            <person name="Murphy C."/>
            <person name="Neiman D."/>
            <person name="Pearson M."/>
            <person name="Priest M."/>
            <person name="Roberts A."/>
            <person name="Saif S."/>
            <person name="Shea T."/>
            <person name="Sisk P."/>
            <person name="Stolte C."/>
            <person name="Sykes S."/>
            <person name="Wortman J."/>
            <person name="Nusbaum C."/>
            <person name="Birren B."/>
        </authorList>
    </citation>
    <scope>NUCLEOTIDE SEQUENCE [LARGE SCALE GENOMIC DNA]</scope>
    <source>
        <strain evidence="2 3">ATCC 38327</strain>
    </source>
</reference>
<dbReference type="VEuPathDB" id="FungiDB:AMAG_01505"/>
<evidence type="ECO:0000313" key="3">
    <source>
        <dbReference type="Proteomes" id="UP000054350"/>
    </source>
</evidence>
<dbReference type="AlphaFoldDB" id="A0A0L0RZU8"/>
<organism evidence="2 3">
    <name type="scientific">Allomyces macrogynus (strain ATCC 38327)</name>
    <name type="common">Allomyces javanicus var. macrogynus</name>
    <dbReference type="NCBI Taxonomy" id="578462"/>
    <lineage>
        <taxon>Eukaryota</taxon>
        <taxon>Fungi</taxon>
        <taxon>Fungi incertae sedis</taxon>
        <taxon>Blastocladiomycota</taxon>
        <taxon>Blastocladiomycetes</taxon>
        <taxon>Blastocladiales</taxon>
        <taxon>Blastocladiaceae</taxon>
        <taxon>Allomyces</taxon>
    </lineage>
</organism>
<feature type="region of interest" description="Disordered" evidence="1">
    <location>
        <begin position="1"/>
        <end position="93"/>
    </location>
</feature>
<feature type="compositionally biased region" description="Low complexity" evidence="1">
    <location>
        <begin position="7"/>
        <end position="18"/>
    </location>
</feature>
<dbReference type="EMBL" id="GG745329">
    <property type="protein sequence ID" value="KNE55616.1"/>
    <property type="molecule type" value="Genomic_DNA"/>
</dbReference>
<sequence>MTLGVWPRRSCLRSSPRSHGTRSRSSRCTSQPWTCPRSRPPSSRLSPHQCAWSDCTRPRAPGRSRRSTRSSPRSRKSARTCTRSSSPSGTRRTTLMPNCRRLRATQSRCCAVCADSTVSRCAVRSCTPTRRAAPYWTRSQPRCQTCAHSIWRGTRCSMRAPWTRSNPCSIRRGSSVWM</sequence>
<protein>
    <submittedName>
        <fullName evidence="2">Uncharacterized protein</fullName>
    </submittedName>
</protein>
<name>A0A0L0RZU8_ALLM3</name>
<evidence type="ECO:0000256" key="1">
    <source>
        <dbReference type="SAM" id="MobiDB-lite"/>
    </source>
</evidence>
<reference evidence="3" key="2">
    <citation type="submission" date="2009-11" db="EMBL/GenBank/DDBJ databases">
        <title>The Genome Sequence of Allomyces macrogynus strain ATCC 38327.</title>
        <authorList>
            <consortium name="The Broad Institute Genome Sequencing Platform"/>
            <person name="Russ C."/>
            <person name="Cuomo C."/>
            <person name="Shea T."/>
            <person name="Young S.K."/>
            <person name="Zeng Q."/>
            <person name="Koehrsen M."/>
            <person name="Haas B."/>
            <person name="Borodovsky M."/>
            <person name="Guigo R."/>
            <person name="Alvarado L."/>
            <person name="Berlin A."/>
            <person name="Borenstein D."/>
            <person name="Chen Z."/>
            <person name="Engels R."/>
            <person name="Freedman E."/>
            <person name="Gellesch M."/>
            <person name="Goldberg J."/>
            <person name="Griggs A."/>
            <person name="Gujja S."/>
            <person name="Heiman D."/>
            <person name="Hepburn T."/>
            <person name="Howarth C."/>
            <person name="Jen D."/>
            <person name="Larson L."/>
            <person name="Lewis B."/>
            <person name="Mehta T."/>
            <person name="Park D."/>
            <person name="Pearson M."/>
            <person name="Roberts A."/>
            <person name="Saif S."/>
            <person name="Shenoy N."/>
            <person name="Sisk P."/>
            <person name="Stolte C."/>
            <person name="Sykes S."/>
            <person name="Walk T."/>
            <person name="White J."/>
            <person name="Yandava C."/>
            <person name="Burger G."/>
            <person name="Gray M.W."/>
            <person name="Holland P.W.H."/>
            <person name="King N."/>
            <person name="Lang F.B.F."/>
            <person name="Roger A.J."/>
            <person name="Ruiz-Trillo I."/>
            <person name="Lander E."/>
            <person name="Nusbaum C."/>
        </authorList>
    </citation>
    <scope>NUCLEOTIDE SEQUENCE [LARGE SCALE GENOMIC DNA]</scope>
    <source>
        <strain evidence="3">ATCC 38327</strain>
    </source>
</reference>
<keyword evidence="3" id="KW-1185">Reference proteome</keyword>
<feature type="compositionally biased region" description="Low complexity" evidence="1">
    <location>
        <begin position="79"/>
        <end position="93"/>
    </location>
</feature>
<feature type="compositionally biased region" description="Basic residues" evidence="1">
    <location>
        <begin position="60"/>
        <end position="78"/>
    </location>
</feature>
<evidence type="ECO:0000313" key="2">
    <source>
        <dbReference type="EMBL" id="KNE55616.1"/>
    </source>
</evidence>
<gene>
    <name evidence="2" type="ORF">AMAG_01505</name>
</gene>
<proteinExistence type="predicted"/>